<proteinExistence type="inferred from homology"/>
<dbReference type="PANTHER" id="PTHR30588">
    <property type="entry name" value="BRANCHED-CHAIN AMINO ACID TRANSPORT SYSTEM 2 CARRIER PROTEIN"/>
    <property type="match status" value="1"/>
</dbReference>
<keyword evidence="6 9" id="KW-0029">Amino-acid transport</keyword>
<dbReference type="Proteomes" id="UP000443070">
    <property type="component" value="Unassembled WGS sequence"/>
</dbReference>
<keyword evidence="5 9" id="KW-0812">Transmembrane</keyword>
<evidence type="ECO:0000256" key="8">
    <source>
        <dbReference type="ARBA" id="ARBA00023136"/>
    </source>
</evidence>
<dbReference type="Proteomes" id="UP000484547">
    <property type="component" value="Unassembled WGS sequence"/>
</dbReference>
<feature type="transmembrane region" description="Helical" evidence="9">
    <location>
        <begin position="153"/>
        <end position="176"/>
    </location>
</feature>
<dbReference type="GO" id="GO:0005304">
    <property type="term" value="F:L-valine transmembrane transporter activity"/>
    <property type="evidence" value="ECO:0007669"/>
    <property type="project" value="TreeGrafter"/>
</dbReference>
<dbReference type="GO" id="GO:0015190">
    <property type="term" value="F:L-leucine transmembrane transporter activity"/>
    <property type="evidence" value="ECO:0007669"/>
    <property type="project" value="TreeGrafter"/>
</dbReference>
<feature type="transmembrane region" description="Helical" evidence="9">
    <location>
        <begin position="120"/>
        <end position="141"/>
    </location>
</feature>
<keyword evidence="3 9" id="KW-0813">Transport</keyword>
<name>A0A3G9GST5_9FIRM</name>
<feature type="transmembrane region" description="Helical" evidence="9">
    <location>
        <begin position="322"/>
        <end position="338"/>
    </location>
</feature>
<reference evidence="12 13" key="1">
    <citation type="journal article" date="2019" name="Nat. Med.">
        <title>A library of human gut bacterial isolates paired with longitudinal multiomics data enables mechanistic microbiome research.</title>
        <authorList>
            <person name="Poyet M."/>
            <person name="Groussin M."/>
            <person name="Gibbons S.M."/>
            <person name="Avila-Pacheco J."/>
            <person name="Jiang X."/>
            <person name="Kearney S.M."/>
            <person name="Perrotta A.R."/>
            <person name="Berdy B."/>
            <person name="Zhao S."/>
            <person name="Lieberman T.D."/>
            <person name="Swanson P.K."/>
            <person name="Smith M."/>
            <person name="Roesemann S."/>
            <person name="Alexander J.E."/>
            <person name="Rich S.A."/>
            <person name="Livny J."/>
            <person name="Vlamakis H."/>
            <person name="Clish C."/>
            <person name="Bullock K."/>
            <person name="Deik A."/>
            <person name="Scott J."/>
            <person name="Pierce K.A."/>
            <person name="Xavier R.J."/>
            <person name="Alm E.J."/>
        </authorList>
    </citation>
    <scope>NUCLEOTIDE SEQUENCE [LARGE SCALE GENOMIC DNA]</scope>
    <source>
        <strain evidence="10 13">BIOML-A13</strain>
        <strain evidence="11 12">BIOML-A3</strain>
    </source>
</reference>
<feature type="transmembrane region" description="Helical" evidence="9">
    <location>
        <begin position="375"/>
        <end position="397"/>
    </location>
</feature>
<comment type="similarity">
    <text evidence="2 9">Belongs to the branched chain amino acid transporter family.</text>
</comment>
<feature type="transmembrane region" description="Helical" evidence="9">
    <location>
        <begin position="417"/>
        <end position="437"/>
    </location>
</feature>
<dbReference type="GO" id="GO:0015188">
    <property type="term" value="F:L-isoleucine transmembrane transporter activity"/>
    <property type="evidence" value="ECO:0007669"/>
    <property type="project" value="TreeGrafter"/>
</dbReference>
<evidence type="ECO:0000313" key="10">
    <source>
        <dbReference type="EMBL" id="MTT74919.1"/>
    </source>
</evidence>
<feature type="transmembrane region" description="Helical" evidence="9">
    <location>
        <begin position="274"/>
        <end position="301"/>
    </location>
</feature>
<evidence type="ECO:0000256" key="1">
    <source>
        <dbReference type="ARBA" id="ARBA00004651"/>
    </source>
</evidence>
<dbReference type="AlphaFoldDB" id="A0A3G9GST5"/>
<comment type="caution">
    <text evidence="10">The sequence shown here is derived from an EMBL/GenBank/DDBJ whole genome shotgun (WGS) entry which is preliminary data.</text>
</comment>
<feature type="transmembrane region" description="Helical" evidence="9">
    <location>
        <begin position="7"/>
        <end position="29"/>
    </location>
</feature>
<feature type="transmembrane region" description="Helical" evidence="9">
    <location>
        <begin position="41"/>
        <end position="61"/>
    </location>
</feature>
<evidence type="ECO:0000313" key="13">
    <source>
        <dbReference type="Proteomes" id="UP000484547"/>
    </source>
</evidence>
<feature type="transmembrane region" description="Helical" evidence="9">
    <location>
        <begin position="230"/>
        <end position="254"/>
    </location>
</feature>
<dbReference type="EMBL" id="WNBM01000001">
    <property type="protein sequence ID" value="MTT74919.1"/>
    <property type="molecule type" value="Genomic_DNA"/>
</dbReference>
<protein>
    <recommendedName>
        <fullName evidence="9">Branched-chain amino acid transport system carrier protein</fullName>
    </recommendedName>
</protein>
<feature type="transmembrane region" description="Helical" evidence="9">
    <location>
        <begin position="196"/>
        <end position="218"/>
    </location>
</feature>
<dbReference type="OrthoDB" id="9783920at2"/>
<dbReference type="GO" id="GO:0015820">
    <property type="term" value="P:L-leucine transport"/>
    <property type="evidence" value="ECO:0007669"/>
    <property type="project" value="TreeGrafter"/>
</dbReference>
<comment type="function">
    <text evidence="9">Component of the transport system for branched-chain amino acids.</text>
</comment>
<feature type="transmembrane region" description="Helical" evidence="9">
    <location>
        <begin position="82"/>
        <end position="100"/>
    </location>
</feature>
<evidence type="ECO:0000313" key="11">
    <source>
        <dbReference type="EMBL" id="MTU03050.1"/>
    </source>
</evidence>
<evidence type="ECO:0000256" key="3">
    <source>
        <dbReference type="ARBA" id="ARBA00022448"/>
    </source>
</evidence>
<evidence type="ECO:0000256" key="2">
    <source>
        <dbReference type="ARBA" id="ARBA00008540"/>
    </source>
</evidence>
<keyword evidence="12" id="KW-1185">Reference proteome</keyword>
<evidence type="ECO:0000256" key="7">
    <source>
        <dbReference type="ARBA" id="ARBA00022989"/>
    </source>
</evidence>
<dbReference type="GO" id="GO:0005886">
    <property type="term" value="C:plasma membrane"/>
    <property type="evidence" value="ECO:0007669"/>
    <property type="project" value="UniProtKB-SubCell"/>
</dbReference>
<accession>A0A3G9GST5</accession>
<evidence type="ECO:0000256" key="5">
    <source>
        <dbReference type="ARBA" id="ARBA00022692"/>
    </source>
</evidence>
<evidence type="ECO:0000256" key="6">
    <source>
        <dbReference type="ARBA" id="ARBA00022970"/>
    </source>
</evidence>
<keyword evidence="4" id="KW-1003">Cell membrane</keyword>
<dbReference type="EMBL" id="WNBW01000001">
    <property type="protein sequence ID" value="MTU03050.1"/>
    <property type="molecule type" value="Genomic_DNA"/>
</dbReference>
<feature type="transmembrane region" description="Helical" evidence="9">
    <location>
        <begin position="344"/>
        <end position="363"/>
    </location>
</feature>
<gene>
    <name evidence="10" type="primary">brnQ</name>
    <name evidence="10" type="ORF">GMD11_01375</name>
    <name evidence="11" type="ORF">GMD18_01370</name>
</gene>
<organism evidence="10 13">
    <name type="scientific">Phascolarctobacterium faecium</name>
    <dbReference type="NCBI Taxonomy" id="33025"/>
    <lineage>
        <taxon>Bacteria</taxon>
        <taxon>Bacillati</taxon>
        <taxon>Bacillota</taxon>
        <taxon>Negativicutes</taxon>
        <taxon>Acidaminococcales</taxon>
        <taxon>Acidaminococcaceae</taxon>
        <taxon>Phascolarctobacterium</taxon>
    </lineage>
</organism>
<evidence type="ECO:0000256" key="9">
    <source>
        <dbReference type="RuleBase" id="RU362122"/>
    </source>
</evidence>
<sequence>MKQNLTFWEILPVGLMLFSSFFGAGNLIFPPALGQAAGDHFWSAAIGFCVTGVGMPLLGIIAMALTKNDNPNALADPVHPNFAKIIVMLAVLTIGPLFAIPRTGAVSYDVGIRPFVPEDYYTAGLAIYSLFFFIVTYVLSINPSKLVDWLGKVLTPMLLLSLAVLIINVLLAPMGPMQPATGSYINLPFLSGFQDGYNTMDLLATLLFGATVINAIKLKGITDDRLLTKICVYSGLIAAFFLALIYVALAYTGATSVSILGISPNGGVALADIANYYLGAAGNVVLCLMIFFACLTTSIGLTASAASYFTKVTHEQVQYQRFVVAICVFSFAVSNVGLTNIISFSIPILCALYPIIIALVLLGVTSKLFHGDKRVYRCCLFFTTIFALLDGLKAAGIKLSALETILGNTIPLYADGFGWIVPSVCGALLGLLWKLLVPAQTK</sequence>
<dbReference type="GeneID" id="49406853"/>
<dbReference type="Pfam" id="PF05525">
    <property type="entry name" value="Branch_AA_trans"/>
    <property type="match status" value="1"/>
</dbReference>
<keyword evidence="8 9" id="KW-0472">Membrane</keyword>
<dbReference type="NCBIfam" id="TIGR00796">
    <property type="entry name" value="livcs"/>
    <property type="match status" value="1"/>
</dbReference>
<dbReference type="PANTHER" id="PTHR30588:SF8">
    <property type="entry name" value="BRANCHED-CHAIN AMINO ACID PERMEASE BRAB"/>
    <property type="match status" value="1"/>
</dbReference>
<keyword evidence="7 9" id="KW-1133">Transmembrane helix</keyword>
<evidence type="ECO:0000313" key="12">
    <source>
        <dbReference type="Proteomes" id="UP000443070"/>
    </source>
</evidence>
<dbReference type="InterPro" id="IPR004685">
    <property type="entry name" value="Brnchd-chn_aa_trnsp_Livcs"/>
</dbReference>
<dbReference type="GO" id="GO:0015818">
    <property type="term" value="P:isoleucine transport"/>
    <property type="evidence" value="ECO:0007669"/>
    <property type="project" value="TreeGrafter"/>
</dbReference>
<comment type="subcellular location">
    <subcellularLocation>
        <location evidence="1 9">Cell membrane</location>
        <topology evidence="1 9">Multi-pass membrane protein</topology>
    </subcellularLocation>
</comment>
<evidence type="ECO:0000256" key="4">
    <source>
        <dbReference type="ARBA" id="ARBA00022475"/>
    </source>
</evidence>
<dbReference type="RefSeq" id="WP_125669256.1">
    <property type="nucleotide sequence ID" value="NZ_AP019004.1"/>
</dbReference>